<dbReference type="HOGENOM" id="CLU_3050818_0_0_1"/>
<dbReference type="VEuPathDB" id="FungiDB:MELLADRAFT_86664"/>
<keyword evidence="2" id="KW-1185">Reference proteome</keyword>
<organism evidence="2">
    <name type="scientific">Melampsora larici-populina (strain 98AG31 / pathotype 3-4-7)</name>
    <name type="common">Poplar leaf rust fungus</name>
    <dbReference type="NCBI Taxonomy" id="747676"/>
    <lineage>
        <taxon>Eukaryota</taxon>
        <taxon>Fungi</taxon>
        <taxon>Dikarya</taxon>
        <taxon>Basidiomycota</taxon>
        <taxon>Pucciniomycotina</taxon>
        <taxon>Pucciniomycetes</taxon>
        <taxon>Pucciniales</taxon>
        <taxon>Melampsoraceae</taxon>
        <taxon>Melampsora</taxon>
    </lineage>
</organism>
<dbReference type="GeneID" id="18934256"/>
<protein>
    <submittedName>
        <fullName evidence="1">Uncharacterized protein</fullName>
    </submittedName>
</protein>
<sequence>MNWLKDQHSQVAKEILALKAAWTALSGIWAQLAGLCEMPWSSVAPQQLPQLGIG</sequence>
<accession>F4RMK8</accession>
<evidence type="ECO:0000313" key="1">
    <source>
        <dbReference type="EMBL" id="EGG06449.1"/>
    </source>
</evidence>
<dbReference type="EMBL" id="GL883108">
    <property type="protein sequence ID" value="EGG06449.1"/>
    <property type="molecule type" value="Genomic_DNA"/>
</dbReference>
<evidence type="ECO:0000313" key="2">
    <source>
        <dbReference type="Proteomes" id="UP000001072"/>
    </source>
</evidence>
<name>F4RMK8_MELLP</name>
<proteinExistence type="predicted"/>
<dbReference type="KEGG" id="mlr:MELLADRAFT_86664"/>
<dbReference type="OrthoDB" id="2986451at2759"/>
<dbReference type="RefSeq" id="XP_007410283.1">
    <property type="nucleotide sequence ID" value="XM_007410221.1"/>
</dbReference>
<dbReference type="InParanoid" id="F4RMK8"/>
<gene>
    <name evidence="1" type="ORF">MELLADRAFT_86664</name>
</gene>
<reference evidence="2" key="1">
    <citation type="journal article" date="2011" name="Proc. Natl. Acad. Sci. U.S.A.">
        <title>Obligate biotrophy features unraveled by the genomic analysis of rust fungi.</title>
        <authorList>
            <person name="Duplessis S."/>
            <person name="Cuomo C.A."/>
            <person name="Lin Y.-C."/>
            <person name="Aerts A."/>
            <person name="Tisserant E."/>
            <person name="Veneault-Fourrey C."/>
            <person name="Joly D.L."/>
            <person name="Hacquard S."/>
            <person name="Amselem J."/>
            <person name="Cantarel B.L."/>
            <person name="Chiu R."/>
            <person name="Coutinho P.M."/>
            <person name="Feau N."/>
            <person name="Field M."/>
            <person name="Frey P."/>
            <person name="Gelhaye E."/>
            <person name="Goldberg J."/>
            <person name="Grabherr M.G."/>
            <person name="Kodira C.D."/>
            <person name="Kohler A."/>
            <person name="Kuees U."/>
            <person name="Lindquist E.A."/>
            <person name="Lucas S.M."/>
            <person name="Mago R."/>
            <person name="Mauceli E."/>
            <person name="Morin E."/>
            <person name="Murat C."/>
            <person name="Pangilinan J.L."/>
            <person name="Park R."/>
            <person name="Pearson M."/>
            <person name="Quesneville H."/>
            <person name="Rouhier N."/>
            <person name="Sakthikumar S."/>
            <person name="Salamov A.A."/>
            <person name="Schmutz J."/>
            <person name="Selles B."/>
            <person name="Shapiro H."/>
            <person name="Tanguay P."/>
            <person name="Tuskan G.A."/>
            <person name="Henrissat B."/>
            <person name="Van de Peer Y."/>
            <person name="Rouze P."/>
            <person name="Ellis J.G."/>
            <person name="Dodds P.N."/>
            <person name="Schein J.E."/>
            <person name="Zhong S."/>
            <person name="Hamelin R.C."/>
            <person name="Grigoriev I.V."/>
            <person name="Szabo L.J."/>
            <person name="Martin F."/>
        </authorList>
    </citation>
    <scope>NUCLEOTIDE SEQUENCE [LARGE SCALE GENOMIC DNA]</scope>
    <source>
        <strain evidence="2">98AG31 / pathotype 3-4-7</strain>
    </source>
</reference>
<dbReference type="Proteomes" id="UP000001072">
    <property type="component" value="Unassembled WGS sequence"/>
</dbReference>
<dbReference type="AlphaFoldDB" id="F4RMK8"/>